<name>A0A7W7U352_9ACTN</name>
<evidence type="ECO:0000313" key="3">
    <source>
        <dbReference type="Proteomes" id="UP000582643"/>
    </source>
</evidence>
<reference evidence="2 3" key="1">
    <citation type="submission" date="2020-08" db="EMBL/GenBank/DDBJ databases">
        <title>Genomic Encyclopedia of Type Strains, Phase III (KMG-III): the genomes of soil and plant-associated and newly described type strains.</title>
        <authorList>
            <person name="Whitman W."/>
        </authorList>
    </citation>
    <scope>NUCLEOTIDE SEQUENCE [LARGE SCALE GENOMIC DNA]</scope>
    <source>
        <strain evidence="2 3">SFB5A</strain>
    </source>
</reference>
<accession>A0A7W7U352</accession>
<dbReference type="Proteomes" id="UP000582643">
    <property type="component" value="Unassembled WGS sequence"/>
</dbReference>
<gene>
    <name evidence="2" type="ORF">GGE06_005090</name>
</gene>
<comment type="caution">
    <text evidence="2">The sequence shown here is derived from an EMBL/GenBank/DDBJ whole genome shotgun (WGS) entry which is preliminary data.</text>
</comment>
<protein>
    <submittedName>
        <fullName evidence="2">Uncharacterized protein</fullName>
    </submittedName>
</protein>
<feature type="compositionally biased region" description="Basic and acidic residues" evidence="1">
    <location>
        <begin position="10"/>
        <end position="20"/>
    </location>
</feature>
<proteinExistence type="predicted"/>
<dbReference type="EMBL" id="JACHJY010000007">
    <property type="protein sequence ID" value="MBB4984144.1"/>
    <property type="molecule type" value="Genomic_DNA"/>
</dbReference>
<dbReference type="RefSeq" id="WP_184931790.1">
    <property type="nucleotide sequence ID" value="NZ_JACHJY010000007.1"/>
</dbReference>
<keyword evidence="3" id="KW-1185">Reference proteome</keyword>
<evidence type="ECO:0000313" key="2">
    <source>
        <dbReference type="EMBL" id="MBB4984144.1"/>
    </source>
</evidence>
<feature type="region of interest" description="Disordered" evidence="1">
    <location>
        <begin position="1"/>
        <end position="60"/>
    </location>
</feature>
<sequence>MLDGGGQFEDVGRSRKDADRAVGTALDEPLAGGCENSGVYVPSADQDVRPGAGLGDRGLG</sequence>
<evidence type="ECO:0000256" key="1">
    <source>
        <dbReference type="SAM" id="MobiDB-lite"/>
    </source>
</evidence>
<dbReference type="AlphaFoldDB" id="A0A7W7U352"/>
<organism evidence="2 3">
    <name type="scientific">Streptomyces nymphaeiformis</name>
    <dbReference type="NCBI Taxonomy" id="2663842"/>
    <lineage>
        <taxon>Bacteria</taxon>
        <taxon>Bacillati</taxon>
        <taxon>Actinomycetota</taxon>
        <taxon>Actinomycetes</taxon>
        <taxon>Kitasatosporales</taxon>
        <taxon>Streptomycetaceae</taxon>
        <taxon>Streptomyces</taxon>
    </lineage>
</organism>